<accession>G9Y9K6</accession>
<sequence length="56" mass="5816">MYAQIGSGDLGYIPDALGCVLKALDEVAANEALPSAVREQAAYAAANLLVSDYVEN</sequence>
<proteinExistence type="predicted"/>
<dbReference type="HOGENOM" id="CLU_190008_0_0_6"/>
<dbReference type="Pfam" id="PF06786">
    <property type="entry name" value="UPF0253"/>
    <property type="match status" value="1"/>
</dbReference>
<dbReference type="InterPro" id="IPR009624">
    <property type="entry name" value="UPF0253"/>
</dbReference>
<dbReference type="EMBL" id="AGCI01000074">
    <property type="protein sequence ID" value="EHM40727.1"/>
    <property type="molecule type" value="Genomic_DNA"/>
</dbReference>
<comment type="caution">
    <text evidence="1">The sequence shown here is derived from an EMBL/GenBank/DDBJ whole genome shotgun (WGS) entry which is preliminary data.</text>
</comment>
<evidence type="ECO:0000313" key="2">
    <source>
        <dbReference type="Proteomes" id="UP000005959"/>
    </source>
</evidence>
<dbReference type="NCBIfam" id="NF003436">
    <property type="entry name" value="PRK04964.1"/>
    <property type="match status" value="1"/>
</dbReference>
<dbReference type="Proteomes" id="UP000005959">
    <property type="component" value="Unassembled WGS sequence"/>
</dbReference>
<reference evidence="1 2" key="1">
    <citation type="submission" date="2011-08" db="EMBL/GenBank/DDBJ databases">
        <authorList>
            <person name="Weinstock G."/>
            <person name="Sodergren E."/>
            <person name="Clifton S."/>
            <person name="Fulton L."/>
            <person name="Fulton B."/>
            <person name="Courtney L."/>
            <person name="Fronick C."/>
            <person name="Harrison M."/>
            <person name="Strong C."/>
            <person name="Farmer C."/>
            <person name="Delahaunty K."/>
            <person name="Markovic C."/>
            <person name="Hall O."/>
            <person name="Minx P."/>
            <person name="Tomlinson C."/>
            <person name="Mitreva M."/>
            <person name="Hou S."/>
            <person name="Chen J."/>
            <person name="Wollam A."/>
            <person name="Pepin K.H."/>
            <person name="Johnson M."/>
            <person name="Bhonagiri V."/>
            <person name="Zhang X."/>
            <person name="Suruliraj S."/>
            <person name="Warren W."/>
            <person name="Chinwalla A."/>
            <person name="Mardis E.R."/>
            <person name="Wilson R.K."/>
        </authorList>
    </citation>
    <scope>NUCLEOTIDE SEQUENCE [LARGE SCALE GENOMIC DNA]</scope>
    <source>
        <strain evidence="1 2">ATCC 51873</strain>
    </source>
</reference>
<name>G9Y9K6_HAFAL</name>
<protein>
    <submittedName>
        <fullName evidence="1">Uncharacterized protein</fullName>
    </submittedName>
</protein>
<dbReference type="PATRIC" id="fig|1002364.3.peg.2966"/>
<gene>
    <name evidence="1" type="ORF">HMPREF0454_03271</name>
</gene>
<evidence type="ECO:0000313" key="1">
    <source>
        <dbReference type="EMBL" id="EHM40727.1"/>
    </source>
</evidence>
<organism evidence="1 2">
    <name type="scientific">Hafnia alvei ATCC 51873</name>
    <dbReference type="NCBI Taxonomy" id="1002364"/>
    <lineage>
        <taxon>Bacteria</taxon>
        <taxon>Pseudomonadati</taxon>
        <taxon>Pseudomonadota</taxon>
        <taxon>Gammaproteobacteria</taxon>
        <taxon>Enterobacterales</taxon>
        <taxon>Hafniaceae</taxon>
        <taxon>Hafnia</taxon>
    </lineage>
</organism>
<dbReference type="AlphaFoldDB" id="G9Y9K6"/>